<evidence type="ECO:0000313" key="2">
    <source>
        <dbReference type="Proteomes" id="UP001303046"/>
    </source>
</evidence>
<reference evidence="1 2" key="1">
    <citation type="submission" date="2023-08" db="EMBL/GenBank/DDBJ databases">
        <title>A Necator americanus chromosomal reference genome.</title>
        <authorList>
            <person name="Ilik V."/>
            <person name="Petrzelkova K.J."/>
            <person name="Pardy F."/>
            <person name="Fuh T."/>
            <person name="Niatou-Singa F.S."/>
            <person name="Gouil Q."/>
            <person name="Baker L."/>
            <person name="Ritchie M.E."/>
            <person name="Jex A.R."/>
            <person name="Gazzola D."/>
            <person name="Li H."/>
            <person name="Toshio Fujiwara R."/>
            <person name="Zhan B."/>
            <person name="Aroian R.V."/>
            <person name="Pafco B."/>
            <person name="Schwarz E.M."/>
        </authorList>
    </citation>
    <scope>NUCLEOTIDE SEQUENCE [LARGE SCALE GENOMIC DNA]</scope>
    <source>
        <strain evidence="1 2">Aroian</strain>
        <tissue evidence="1">Whole animal</tissue>
    </source>
</reference>
<comment type="caution">
    <text evidence="1">The sequence shown here is derived from an EMBL/GenBank/DDBJ whole genome shotgun (WGS) entry which is preliminary data.</text>
</comment>
<protein>
    <submittedName>
        <fullName evidence="1">Uncharacterized protein</fullName>
    </submittedName>
</protein>
<accession>A0ABR1DQ57</accession>
<dbReference type="EMBL" id="JAVFWL010000004">
    <property type="protein sequence ID" value="KAK6752303.1"/>
    <property type="molecule type" value="Genomic_DNA"/>
</dbReference>
<name>A0ABR1DQ57_NECAM</name>
<organism evidence="1 2">
    <name type="scientific">Necator americanus</name>
    <name type="common">Human hookworm</name>
    <dbReference type="NCBI Taxonomy" id="51031"/>
    <lineage>
        <taxon>Eukaryota</taxon>
        <taxon>Metazoa</taxon>
        <taxon>Ecdysozoa</taxon>
        <taxon>Nematoda</taxon>
        <taxon>Chromadorea</taxon>
        <taxon>Rhabditida</taxon>
        <taxon>Rhabditina</taxon>
        <taxon>Rhabditomorpha</taxon>
        <taxon>Strongyloidea</taxon>
        <taxon>Ancylostomatidae</taxon>
        <taxon>Bunostominae</taxon>
        <taxon>Necator</taxon>
    </lineage>
</organism>
<dbReference type="Proteomes" id="UP001303046">
    <property type="component" value="Unassembled WGS sequence"/>
</dbReference>
<keyword evidence="2" id="KW-1185">Reference proteome</keyword>
<gene>
    <name evidence="1" type="primary">Necator_chrIV.g16912</name>
    <name evidence="1" type="ORF">RB195_003614</name>
</gene>
<proteinExistence type="predicted"/>
<sequence length="77" mass="9024">MLSQKLVLKLFRKGLPKYGHLPKASLTPEKKVNSRQLSSLIDQRTRSRELLMDPPKELHQSLLCLRQIRKTSVFLQR</sequence>
<evidence type="ECO:0000313" key="1">
    <source>
        <dbReference type="EMBL" id="KAK6752303.1"/>
    </source>
</evidence>